<evidence type="ECO:0000313" key="1">
    <source>
        <dbReference type="EMBL" id="OGY92540.1"/>
    </source>
</evidence>
<reference evidence="1 2" key="1">
    <citation type="journal article" date="2016" name="Nat. Commun.">
        <title>Thousands of microbial genomes shed light on interconnected biogeochemical processes in an aquifer system.</title>
        <authorList>
            <person name="Anantharaman K."/>
            <person name="Brown C.T."/>
            <person name="Hug L.A."/>
            <person name="Sharon I."/>
            <person name="Castelle C.J."/>
            <person name="Probst A.J."/>
            <person name="Thomas B.C."/>
            <person name="Singh A."/>
            <person name="Wilkins M.J."/>
            <person name="Karaoz U."/>
            <person name="Brodie E.L."/>
            <person name="Williams K.H."/>
            <person name="Hubbard S.S."/>
            <person name="Banfield J.F."/>
        </authorList>
    </citation>
    <scope>NUCLEOTIDE SEQUENCE [LARGE SCALE GENOMIC DNA]</scope>
</reference>
<comment type="caution">
    <text evidence="1">The sequence shown here is derived from an EMBL/GenBank/DDBJ whole genome shotgun (WGS) entry which is preliminary data.</text>
</comment>
<dbReference type="Proteomes" id="UP000178109">
    <property type="component" value="Unassembled WGS sequence"/>
</dbReference>
<name>A0A1G2BW55_9BACT</name>
<dbReference type="AlphaFoldDB" id="A0A1G2BW55"/>
<proteinExistence type="predicted"/>
<sequence>MFGFPERATCSVARCGEQNVHCSAVAPRRASPKNGKAAVQQGRGVKLLFPFVAAKGAFTE</sequence>
<accession>A0A1G2BW55</accession>
<dbReference type="EMBL" id="MHKO01000019">
    <property type="protein sequence ID" value="OGY92540.1"/>
    <property type="molecule type" value="Genomic_DNA"/>
</dbReference>
<organism evidence="1 2">
    <name type="scientific">Candidatus Komeilibacteria bacterium RIFCSPLOWO2_02_FULL_48_11</name>
    <dbReference type="NCBI Taxonomy" id="1798553"/>
    <lineage>
        <taxon>Bacteria</taxon>
        <taxon>Candidatus Komeiliibacteriota</taxon>
    </lineage>
</organism>
<evidence type="ECO:0000313" key="2">
    <source>
        <dbReference type="Proteomes" id="UP000178109"/>
    </source>
</evidence>
<gene>
    <name evidence="1" type="ORF">A3H70_00580</name>
</gene>
<protein>
    <submittedName>
        <fullName evidence="1">Uncharacterized protein</fullName>
    </submittedName>
</protein>